<dbReference type="Proteomes" id="UP001055811">
    <property type="component" value="Linkage Group LG04"/>
</dbReference>
<reference evidence="2" key="1">
    <citation type="journal article" date="2022" name="Mol. Ecol. Resour.">
        <title>The genomes of chicory, endive, great burdock and yacon provide insights into Asteraceae palaeo-polyploidization history and plant inulin production.</title>
        <authorList>
            <person name="Fan W."/>
            <person name="Wang S."/>
            <person name="Wang H."/>
            <person name="Wang A."/>
            <person name="Jiang F."/>
            <person name="Liu H."/>
            <person name="Zhao H."/>
            <person name="Xu D."/>
            <person name="Zhang Y."/>
        </authorList>
    </citation>
    <scope>NUCLEOTIDE SEQUENCE [LARGE SCALE GENOMIC DNA]</scope>
    <source>
        <strain evidence="2">cv. Punajuju</strain>
    </source>
</reference>
<evidence type="ECO:0000313" key="1">
    <source>
        <dbReference type="EMBL" id="KAI3753218.1"/>
    </source>
</evidence>
<comment type="caution">
    <text evidence="1">The sequence shown here is derived from an EMBL/GenBank/DDBJ whole genome shotgun (WGS) entry which is preliminary data.</text>
</comment>
<dbReference type="EMBL" id="CM042012">
    <property type="protein sequence ID" value="KAI3753218.1"/>
    <property type="molecule type" value="Genomic_DNA"/>
</dbReference>
<keyword evidence="2" id="KW-1185">Reference proteome</keyword>
<name>A0ACB9E2J7_CICIN</name>
<accession>A0ACB9E2J7</accession>
<organism evidence="1 2">
    <name type="scientific">Cichorium intybus</name>
    <name type="common">Chicory</name>
    <dbReference type="NCBI Taxonomy" id="13427"/>
    <lineage>
        <taxon>Eukaryota</taxon>
        <taxon>Viridiplantae</taxon>
        <taxon>Streptophyta</taxon>
        <taxon>Embryophyta</taxon>
        <taxon>Tracheophyta</taxon>
        <taxon>Spermatophyta</taxon>
        <taxon>Magnoliopsida</taxon>
        <taxon>eudicotyledons</taxon>
        <taxon>Gunneridae</taxon>
        <taxon>Pentapetalae</taxon>
        <taxon>asterids</taxon>
        <taxon>campanulids</taxon>
        <taxon>Asterales</taxon>
        <taxon>Asteraceae</taxon>
        <taxon>Cichorioideae</taxon>
        <taxon>Cichorieae</taxon>
        <taxon>Cichoriinae</taxon>
        <taxon>Cichorium</taxon>
    </lineage>
</organism>
<sequence length="148" mass="16850">MVDDPLLSLSLQLFANNPSTPTRRSRRIHHQNVSRFPLSIVTTYISTYTIFVSQNSKHQTLRNNKVKLKQKILSGLIDMWTSEVKKMRNDKGHTNGSNPCEPDSPKTNQVIQHWAWSEALLKRVNSPPLAFPVYSEASVSMLVECFSP</sequence>
<evidence type="ECO:0000313" key="2">
    <source>
        <dbReference type="Proteomes" id="UP001055811"/>
    </source>
</evidence>
<proteinExistence type="predicted"/>
<reference evidence="1 2" key="2">
    <citation type="journal article" date="2022" name="Mol. Ecol. Resour.">
        <title>The genomes of chicory, endive, great burdock and yacon provide insights into Asteraceae paleo-polyploidization history and plant inulin production.</title>
        <authorList>
            <person name="Fan W."/>
            <person name="Wang S."/>
            <person name="Wang H."/>
            <person name="Wang A."/>
            <person name="Jiang F."/>
            <person name="Liu H."/>
            <person name="Zhao H."/>
            <person name="Xu D."/>
            <person name="Zhang Y."/>
        </authorList>
    </citation>
    <scope>NUCLEOTIDE SEQUENCE [LARGE SCALE GENOMIC DNA]</scope>
    <source>
        <strain evidence="2">cv. Punajuju</strain>
        <tissue evidence="1">Leaves</tissue>
    </source>
</reference>
<gene>
    <name evidence="1" type="ORF">L2E82_25264</name>
</gene>
<protein>
    <submittedName>
        <fullName evidence="1">Uncharacterized protein</fullName>
    </submittedName>
</protein>